<evidence type="ECO:0000256" key="1">
    <source>
        <dbReference type="SAM" id="MobiDB-lite"/>
    </source>
</evidence>
<feature type="compositionally biased region" description="Basic and acidic residues" evidence="1">
    <location>
        <begin position="54"/>
        <end position="73"/>
    </location>
</feature>
<dbReference type="AlphaFoldDB" id="A0A655IQH7"/>
<gene>
    <name evidence="2" type="ORF">ERS007741_01368</name>
</gene>
<evidence type="ECO:0000313" key="3">
    <source>
        <dbReference type="Proteomes" id="UP000048600"/>
    </source>
</evidence>
<protein>
    <submittedName>
        <fullName evidence="2">Uncharacterized protein</fullName>
    </submittedName>
</protein>
<dbReference type="EMBL" id="CHKL01000117">
    <property type="protein sequence ID" value="COW06610.1"/>
    <property type="molecule type" value="Genomic_DNA"/>
</dbReference>
<proteinExistence type="predicted"/>
<feature type="region of interest" description="Disordered" evidence="1">
    <location>
        <begin position="50"/>
        <end position="73"/>
    </location>
</feature>
<organism evidence="2 3">
    <name type="scientific">Mycobacterium tuberculosis</name>
    <dbReference type="NCBI Taxonomy" id="1773"/>
    <lineage>
        <taxon>Bacteria</taxon>
        <taxon>Bacillati</taxon>
        <taxon>Actinomycetota</taxon>
        <taxon>Actinomycetes</taxon>
        <taxon>Mycobacteriales</taxon>
        <taxon>Mycobacteriaceae</taxon>
        <taxon>Mycobacterium</taxon>
        <taxon>Mycobacterium tuberculosis complex</taxon>
    </lineage>
</organism>
<accession>A0A655IQH7</accession>
<evidence type="ECO:0000313" key="2">
    <source>
        <dbReference type="EMBL" id="COW06610.1"/>
    </source>
</evidence>
<reference evidence="2 3" key="1">
    <citation type="submission" date="2015-03" db="EMBL/GenBank/DDBJ databases">
        <authorList>
            <consortium name="Pathogen Informatics"/>
        </authorList>
    </citation>
    <scope>NUCLEOTIDE SEQUENCE [LARGE SCALE GENOMIC DNA]</scope>
    <source>
        <strain evidence="2 3">P00601463</strain>
    </source>
</reference>
<name>A0A655IQH7_MYCTX</name>
<sequence length="250" mass="27665">MGEHADHRALVDTTRLRLGSQIAVGPCDDDVIGRRKARWRGEYRAGVADGDPVAEERTLPRQRGGEVDGTEHQHPRARRVAGHEDLHALATPLPIGPIFEDLAAAHREQTPRIVDNRRIGTRRTQRTRHGALCVGPDHQSATHPPLVRMGDDGRDGDRALRADVVGQLAQLGKRGPRYGLDEDVDDAATGQAYRECGIVADSVVFQPRYPGLGHLGGQLIYRTLHAAARHRPTYRTVRGYHHRGPRGPRR</sequence>
<dbReference type="Proteomes" id="UP000048600">
    <property type="component" value="Unassembled WGS sequence"/>
</dbReference>